<keyword evidence="2" id="KW-0768">Sushi</keyword>
<reference evidence="4" key="1">
    <citation type="submission" date="2025-08" db="UniProtKB">
        <authorList>
            <consortium name="Ensembl"/>
        </authorList>
    </citation>
    <scope>IDENTIFICATION</scope>
</reference>
<evidence type="ECO:0000313" key="4">
    <source>
        <dbReference type="Ensembl" id="ENSACUP00000005264.1"/>
    </source>
</evidence>
<dbReference type="Proteomes" id="UP000472269">
    <property type="component" value="Unplaced"/>
</dbReference>
<evidence type="ECO:0000259" key="3">
    <source>
        <dbReference type="PROSITE" id="PS50923"/>
    </source>
</evidence>
<sequence length="159" mass="17497">MGQKRSFRLLHPPCTSTTSSPLRPKDVANAHIDADNNLLLNTNLRYTCNPGYKRQAGTSSLIQCVLPEGSSKPDWTQTTLKCIRKPSLGFLCRRGCWALEWAAQGRGESPGSLEALKSRAEPALRDLGELGTVRGRAMVGLEELQGLFQPGWFWDSVAL</sequence>
<organism evidence="4 5">
    <name type="scientific">Athene cunicularia</name>
    <name type="common">Burrowing owl</name>
    <name type="synonym">Speotyto cunicularia</name>
    <dbReference type="NCBI Taxonomy" id="194338"/>
    <lineage>
        <taxon>Eukaryota</taxon>
        <taxon>Metazoa</taxon>
        <taxon>Chordata</taxon>
        <taxon>Craniata</taxon>
        <taxon>Vertebrata</taxon>
        <taxon>Euteleostomi</taxon>
        <taxon>Archelosauria</taxon>
        <taxon>Archosauria</taxon>
        <taxon>Dinosauria</taxon>
        <taxon>Saurischia</taxon>
        <taxon>Theropoda</taxon>
        <taxon>Coelurosauria</taxon>
        <taxon>Aves</taxon>
        <taxon>Neognathae</taxon>
        <taxon>Neoaves</taxon>
        <taxon>Telluraves</taxon>
        <taxon>Strigiformes</taxon>
        <taxon>Strigidae</taxon>
        <taxon>Athene</taxon>
    </lineage>
</organism>
<dbReference type="GO" id="GO:0042010">
    <property type="term" value="F:interleukin-15 receptor activity"/>
    <property type="evidence" value="ECO:0007669"/>
    <property type="project" value="InterPro"/>
</dbReference>
<keyword evidence="1" id="KW-1015">Disulfide bond</keyword>
<dbReference type="SUPFAM" id="SSF57535">
    <property type="entry name" value="Complement control module/SCR domain"/>
    <property type="match status" value="1"/>
</dbReference>
<comment type="caution">
    <text evidence="2">Lacks conserved residue(s) required for the propagation of feature annotation.</text>
</comment>
<evidence type="ECO:0000313" key="5">
    <source>
        <dbReference type="Proteomes" id="UP000472269"/>
    </source>
</evidence>
<evidence type="ECO:0000256" key="1">
    <source>
        <dbReference type="ARBA" id="ARBA00023157"/>
    </source>
</evidence>
<dbReference type="AlphaFoldDB" id="A0A663M080"/>
<name>A0A663M080_ATHCN</name>
<keyword evidence="5" id="KW-1185">Reference proteome</keyword>
<dbReference type="Pfam" id="PF00084">
    <property type="entry name" value="Sushi"/>
    <property type="match status" value="1"/>
</dbReference>
<feature type="domain" description="Sushi" evidence="3">
    <location>
        <begin position="12"/>
        <end position="84"/>
    </location>
</feature>
<dbReference type="InterPro" id="IPR035976">
    <property type="entry name" value="Sushi/SCR/CCP_sf"/>
</dbReference>
<accession>A0A663M080</accession>
<reference evidence="4" key="2">
    <citation type="submission" date="2025-09" db="UniProtKB">
        <authorList>
            <consortium name="Ensembl"/>
        </authorList>
    </citation>
    <scope>IDENTIFICATION</scope>
</reference>
<dbReference type="PANTHER" id="PTHR15060">
    <property type="entry name" value="INTERLEUKIN-15 RECEPTOR SUBUNIT ALPHA"/>
    <property type="match status" value="1"/>
</dbReference>
<dbReference type="Ensembl" id="ENSACUT00000005626.1">
    <property type="protein sequence ID" value="ENSACUP00000005264.1"/>
    <property type="gene ID" value="ENSACUG00000003608.1"/>
</dbReference>
<dbReference type="InterPro" id="IPR042372">
    <property type="entry name" value="IL15RA"/>
</dbReference>
<protein>
    <recommendedName>
        <fullName evidence="3">Sushi domain-containing protein</fullName>
    </recommendedName>
</protein>
<evidence type="ECO:0000256" key="2">
    <source>
        <dbReference type="PROSITE-ProRule" id="PRU00302"/>
    </source>
</evidence>
<dbReference type="Gene3D" id="2.20.28.230">
    <property type="match status" value="1"/>
</dbReference>
<dbReference type="PANTHER" id="PTHR15060:SF0">
    <property type="entry name" value="INTERLEUKIN-15 RECEPTOR SUBUNIT ALPHA"/>
    <property type="match status" value="1"/>
</dbReference>
<dbReference type="PROSITE" id="PS50923">
    <property type="entry name" value="SUSHI"/>
    <property type="match status" value="1"/>
</dbReference>
<dbReference type="InterPro" id="IPR000436">
    <property type="entry name" value="Sushi_SCR_CCP_dom"/>
</dbReference>
<proteinExistence type="predicted"/>